<dbReference type="InterPro" id="IPR036136">
    <property type="entry name" value="Nit/Sulf_reduc_fer-like_dom_sf"/>
</dbReference>
<dbReference type="FunFam" id="3.30.413.10:FF:000007">
    <property type="entry name" value="Nitrite reductase [NAD(P)H] large subunit"/>
    <property type="match status" value="1"/>
</dbReference>
<evidence type="ECO:0000256" key="18">
    <source>
        <dbReference type="ARBA" id="ARBA00051413"/>
    </source>
</evidence>
<evidence type="ECO:0000256" key="20">
    <source>
        <dbReference type="ARBA" id="ARBA00070300"/>
    </source>
</evidence>
<evidence type="ECO:0000256" key="15">
    <source>
        <dbReference type="ARBA" id="ARBA00023063"/>
    </source>
</evidence>
<evidence type="ECO:0000313" key="23">
    <source>
        <dbReference type="EMBL" id="RSH93681.1"/>
    </source>
</evidence>
<keyword evidence="7" id="KW-0349">Heme</keyword>
<comment type="caution">
    <text evidence="23">The sequence shown here is derived from an EMBL/GenBank/DDBJ whole genome shotgun (WGS) entry which is preliminary data.</text>
</comment>
<evidence type="ECO:0000313" key="24">
    <source>
        <dbReference type="Proteomes" id="UP000279259"/>
    </source>
</evidence>
<dbReference type="NCBIfam" id="TIGR02378">
    <property type="entry name" value="nirD_assim_sml"/>
    <property type="match status" value="1"/>
</dbReference>
<dbReference type="Pfam" id="PF03460">
    <property type="entry name" value="NIR_SIR_ferr"/>
    <property type="match status" value="1"/>
</dbReference>
<evidence type="ECO:0000256" key="5">
    <source>
        <dbReference type="ARBA" id="ARBA00010429"/>
    </source>
</evidence>
<evidence type="ECO:0000256" key="6">
    <source>
        <dbReference type="ARBA" id="ARBA00022485"/>
    </source>
</evidence>
<comment type="cofactor">
    <cofactor evidence="1">
        <name>siroheme</name>
        <dbReference type="ChEBI" id="CHEBI:60052"/>
    </cofactor>
</comment>
<evidence type="ECO:0000256" key="17">
    <source>
        <dbReference type="ARBA" id="ARBA00050114"/>
    </source>
</evidence>
<comment type="catalytic activity">
    <reaction evidence="17">
        <text>NH4(+) + 3 NAD(+) + 2 H2O = nitrite + 3 NADH + 5 H(+)</text>
        <dbReference type="Rhea" id="RHEA:24628"/>
        <dbReference type="ChEBI" id="CHEBI:15377"/>
        <dbReference type="ChEBI" id="CHEBI:15378"/>
        <dbReference type="ChEBI" id="CHEBI:16301"/>
        <dbReference type="ChEBI" id="CHEBI:28938"/>
        <dbReference type="ChEBI" id="CHEBI:57540"/>
        <dbReference type="ChEBI" id="CHEBI:57945"/>
        <dbReference type="EC" id="1.7.1.4"/>
    </reaction>
</comment>
<gene>
    <name evidence="23" type="ORF">EHS25_006328</name>
</gene>
<dbReference type="SUPFAM" id="SSF56014">
    <property type="entry name" value="Nitrite and sulphite reductase 4Fe-4S domain-like"/>
    <property type="match status" value="1"/>
</dbReference>
<dbReference type="GO" id="GO:0042128">
    <property type="term" value="P:nitrate assimilation"/>
    <property type="evidence" value="ECO:0007669"/>
    <property type="project" value="UniProtKB-UniPathway"/>
</dbReference>
<dbReference type="InterPro" id="IPR036188">
    <property type="entry name" value="FAD/NAD-bd_sf"/>
</dbReference>
<reference evidence="23 24" key="1">
    <citation type="submission" date="2018-11" db="EMBL/GenBank/DDBJ databases">
        <title>Genome sequence of Saitozyma podzolica DSM 27192.</title>
        <authorList>
            <person name="Aliyu H."/>
            <person name="Gorte O."/>
            <person name="Ochsenreither K."/>
        </authorList>
    </citation>
    <scope>NUCLEOTIDE SEQUENCE [LARGE SCALE GENOMIC DNA]</scope>
    <source>
        <strain evidence="23 24">DSM 27192</strain>
    </source>
</reference>
<evidence type="ECO:0000256" key="7">
    <source>
        <dbReference type="ARBA" id="ARBA00022617"/>
    </source>
</evidence>
<evidence type="ECO:0000256" key="9">
    <source>
        <dbReference type="ARBA" id="ARBA00022714"/>
    </source>
</evidence>
<dbReference type="AlphaFoldDB" id="A0A427YRH6"/>
<evidence type="ECO:0000256" key="16">
    <source>
        <dbReference type="ARBA" id="ARBA00034078"/>
    </source>
</evidence>
<dbReference type="PRINTS" id="PR00411">
    <property type="entry name" value="PNDRDTASEI"/>
</dbReference>
<dbReference type="GO" id="GO:0051539">
    <property type="term" value="F:4 iron, 4 sulfur cluster binding"/>
    <property type="evidence" value="ECO:0007669"/>
    <property type="project" value="UniProtKB-KW"/>
</dbReference>
<dbReference type="CDD" id="cd19944">
    <property type="entry name" value="NirB_Fer2_BFD-like_2"/>
    <property type="match status" value="1"/>
</dbReference>
<evidence type="ECO:0000256" key="2">
    <source>
        <dbReference type="ARBA" id="ARBA00001966"/>
    </source>
</evidence>
<organism evidence="23 24">
    <name type="scientific">Saitozyma podzolica</name>
    <dbReference type="NCBI Taxonomy" id="1890683"/>
    <lineage>
        <taxon>Eukaryota</taxon>
        <taxon>Fungi</taxon>
        <taxon>Dikarya</taxon>
        <taxon>Basidiomycota</taxon>
        <taxon>Agaricomycotina</taxon>
        <taxon>Tremellomycetes</taxon>
        <taxon>Tremellales</taxon>
        <taxon>Trimorphomycetaceae</taxon>
        <taxon>Saitozyma</taxon>
    </lineage>
</organism>
<dbReference type="SUPFAM" id="SSF50022">
    <property type="entry name" value="ISP domain"/>
    <property type="match status" value="1"/>
</dbReference>
<evidence type="ECO:0000256" key="12">
    <source>
        <dbReference type="ARBA" id="ARBA00023002"/>
    </source>
</evidence>
<dbReference type="InterPro" id="IPR023753">
    <property type="entry name" value="FAD/NAD-binding_dom"/>
</dbReference>
<evidence type="ECO:0000256" key="8">
    <source>
        <dbReference type="ARBA" id="ARBA00022630"/>
    </source>
</evidence>
<name>A0A427YRH6_9TREE</name>
<comment type="similarity">
    <text evidence="5">Belongs to the nitrite and sulfite reductase 4Fe-4S domain family.</text>
</comment>
<feature type="region of interest" description="Disordered" evidence="21">
    <location>
        <begin position="1"/>
        <end position="25"/>
    </location>
</feature>
<evidence type="ECO:0000256" key="4">
    <source>
        <dbReference type="ARBA" id="ARBA00005096"/>
    </source>
</evidence>
<evidence type="ECO:0000256" key="21">
    <source>
        <dbReference type="SAM" id="MobiDB-lite"/>
    </source>
</evidence>
<keyword evidence="8" id="KW-0285">Flavoprotein</keyword>
<dbReference type="PRINTS" id="PR00368">
    <property type="entry name" value="FADPNR"/>
</dbReference>
<keyword evidence="24" id="KW-1185">Reference proteome</keyword>
<dbReference type="STRING" id="1890683.A0A427YRH6"/>
<dbReference type="InterPro" id="IPR017941">
    <property type="entry name" value="Rieske_2Fe-2S"/>
</dbReference>
<sequence>MAVDMDLVPNGGSANGHGTNGNGRAPDERIQVMVVGLGMVGIAFIEKMLTFDVAGKYFIRTCGEEPMVAYNRVGLTEYFQHRNVEDLYLNDVSWYAEQNPSTSPSTSASRPSGFLGLLLGLLNVLEIDTANKIVHTSKDNSFRYDILVMATGSVADLPPYISPERAKEVKGVFVYRSIADLEAIIKYAERPEVTRASVIGGGLLGLEAAKAVYDMPSVPDVSILIRQGYPLNRQLDGPAGELVLRKIEGLGVKVHTRCEPSSIISREDAERGDVFCGFDTPKGGIESDMVIFAIGIKPRDDLARKSGIKVAPRGGIEVGDDLSTSAEGVFAIGECASWRGNFYGLIAPGVEMADILAFNLTQTEGTAAHVPRKMNTPDLSTRLKLMGVDVASFGDYFADVRAPKSTPVPANAPDPIAEGEVAINRTKPSRHRKLEEEPVKCLTYHDPFSATYKKYIFTEDGQHLMGLVAITKKKKKLDVPPSQFILGAKKDGEENGDDLDDDATICSCHNVSKGAIAGCVKNGMTELAQIKGKTKAGAGCGGCVPLVTAIFKSEMKKAGHTLVNHLCPHFKMSRMDLFQVVKIKRLRDLRSIMDTVGAKGSVGCEICKPAVASILSSLYNDHVMKPEHHGSQDTNDRFLANIQRNGTFSVVPRIPGGEIHPDKLVAIGKIAKEYGLYTKITGGQRIDMFGAQKQDLPDIWTKLHAAGLESGHAYGKSLRTVKSCVGTTWCRFGVGDSVGLAIDLENRYRGVRKHWWLKPFAGPHKFKGGVSGCVRECAEAQSKDFGLIATDKGWNIFIGGNGGAKPRHAQLFAQDVPPSKVVRIIDRYLMFYIRTADRLVRTAPWVESFEGGVEKLRRILIKDELGICADLEAEMDSLIGTYEDEWKRAVQDPDLRKQFRQFVNTDERRPAIETISERGQNRAADWPKNFPGEKFDASNLRTPKSEWKWIPLATVSDLQRNEKNTTSAAVRYGQDSQLAIFHVPGRGYYATQQMCPHKRAFVLDHGIVGDDKDGNLYVSCPLHKRNFRLDNGDCTNGDDYKVLAFDVKESNHGELLVLLPPEDDLDAMIGSSKWMVRKSTAEAMGRNPATAIEIVAPSGEVTEGNKGGDSCGGGATGCGSSALEW</sequence>
<dbReference type="Pfam" id="PF01077">
    <property type="entry name" value="NIR_SIR"/>
    <property type="match status" value="1"/>
</dbReference>
<evidence type="ECO:0000256" key="11">
    <source>
        <dbReference type="ARBA" id="ARBA00022827"/>
    </source>
</evidence>
<evidence type="ECO:0000256" key="3">
    <source>
        <dbReference type="ARBA" id="ARBA00001974"/>
    </source>
</evidence>
<dbReference type="Pfam" id="PF13806">
    <property type="entry name" value="Rieske_2"/>
    <property type="match status" value="1"/>
</dbReference>
<dbReference type="InterPro" id="IPR041854">
    <property type="entry name" value="BFD-like_2Fe2S-bd_dom_sf"/>
</dbReference>
<comment type="catalytic activity">
    <reaction evidence="18">
        <text>NH4(+) + 3 NADP(+) + 2 H2O = nitrite + 3 NADPH + 5 H(+)</text>
        <dbReference type="Rhea" id="RHEA:24632"/>
        <dbReference type="ChEBI" id="CHEBI:15377"/>
        <dbReference type="ChEBI" id="CHEBI:15378"/>
        <dbReference type="ChEBI" id="CHEBI:16301"/>
        <dbReference type="ChEBI" id="CHEBI:28938"/>
        <dbReference type="ChEBI" id="CHEBI:57783"/>
        <dbReference type="ChEBI" id="CHEBI:58349"/>
        <dbReference type="EC" id="1.7.1.4"/>
    </reaction>
</comment>
<comment type="cofactor">
    <cofactor evidence="3">
        <name>FAD</name>
        <dbReference type="ChEBI" id="CHEBI:57692"/>
    </cofactor>
</comment>
<dbReference type="OrthoDB" id="432169at2759"/>
<dbReference type="Gene3D" id="2.102.10.10">
    <property type="entry name" value="Rieske [2Fe-2S] iron-sulphur domain"/>
    <property type="match status" value="1"/>
</dbReference>
<keyword evidence="13" id="KW-0408">Iron</keyword>
<dbReference type="InterPro" id="IPR006066">
    <property type="entry name" value="NO2/SO3_Rdtase_FeS/sirohaem_BS"/>
</dbReference>
<dbReference type="FunFam" id="1.10.10.1100:FF:000002">
    <property type="entry name" value="Nitrite reductase large subunit"/>
    <property type="match status" value="1"/>
</dbReference>
<comment type="cofactor">
    <cofactor evidence="2">
        <name>[4Fe-4S] cluster</name>
        <dbReference type="ChEBI" id="CHEBI:49883"/>
    </cofactor>
</comment>
<evidence type="ECO:0000259" key="22">
    <source>
        <dbReference type="PROSITE" id="PS51296"/>
    </source>
</evidence>
<keyword evidence="14" id="KW-0411">Iron-sulfur</keyword>
<evidence type="ECO:0000256" key="19">
    <source>
        <dbReference type="ARBA" id="ARBA00066907"/>
    </source>
</evidence>
<evidence type="ECO:0000256" key="14">
    <source>
        <dbReference type="ARBA" id="ARBA00023014"/>
    </source>
</evidence>
<dbReference type="InterPro" id="IPR006067">
    <property type="entry name" value="NO2/SO3_Rdtase_4Fe4S_dom"/>
</dbReference>
<comment type="cofactor">
    <cofactor evidence="16">
        <name>[2Fe-2S] cluster</name>
        <dbReference type="ChEBI" id="CHEBI:190135"/>
    </cofactor>
</comment>
<dbReference type="EMBL" id="RSCD01000003">
    <property type="protein sequence ID" value="RSH93681.1"/>
    <property type="molecule type" value="Genomic_DNA"/>
</dbReference>
<dbReference type="InterPro" id="IPR052034">
    <property type="entry name" value="NasD-like"/>
</dbReference>
<protein>
    <recommendedName>
        <fullName evidence="20">Nitrite reductase [NAD(P)H]</fullName>
        <ecNumber evidence="19">1.7.1.4</ecNumber>
    </recommendedName>
</protein>
<evidence type="ECO:0000256" key="10">
    <source>
        <dbReference type="ARBA" id="ARBA00022723"/>
    </source>
</evidence>
<feature type="domain" description="Rieske" evidence="22">
    <location>
        <begin position="950"/>
        <end position="1056"/>
    </location>
</feature>
<dbReference type="InterPro" id="IPR005117">
    <property type="entry name" value="NiRdtase/SiRdtase_haem-b_fer"/>
</dbReference>
<dbReference type="EC" id="1.7.1.4" evidence="19"/>
<dbReference type="GO" id="GO:0051537">
    <property type="term" value="F:2 iron, 2 sulfur cluster binding"/>
    <property type="evidence" value="ECO:0007669"/>
    <property type="project" value="UniProtKB-KW"/>
</dbReference>
<dbReference type="CDD" id="cd03529">
    <property type="entry name" value="Rieske_NirD"/>
    <property type="match status" value="1"/>
</dbReference>
<dbReference type="SUPFAM" id="SSF55124">
    <property type="entry name" value="Nitrite/Sulfite reductase N-terminal domain-like"/>
    <property type="match status" value="1"/>
</dbReference>
<keyword evidence="15" id="KW-0534">Nitrate assimilation</keyword>
<dbReference type="PANTHER" id="PTHR43809">
    <property type="entry name" value="NITRITE REDUCTASE (NADH) LARGE SUBUNIT"/>
    <property type="match status" value="1"/>
</dbReference>
<dbReference type="InterPro" id="IPR007419">
    <property type="entry name" value="BFD-like_2Fe2S-bd_dom"/>
</dbReference>
<dbReference type="InterPro" id="IPR045854">
    <property type="entry name" value="NO2/SO3_Rdtase_4Fe4S_sf"/>
</dbReference>
<dbReference type="InterPro" id="IPR012748">
    <property type="entry name" value="Rieske-like_NirD"/>
</dbReference>
<evidence type="ECO:0000256" key="13">
    <source>
        <dbReference type="ARBA" id="ARBA00023004"/>
    </source>
</evidence>
<dbReference type="Gene3D" id="3.30.413.10">
    <property type="entry name" value="Sulfite Reductase Hemoprotein, domain 1"/>
    <property type="match status" value="1"/>
</dbReference>
<dbReference type="GO" id="GO:0008942">
    <property type="term" value="F:nitrite reductase [NAD(P)H] activity"/>
    <property type="evidence" value="ECO:0007669"/>
    <property type="project" value="UniProtKB-EC"/>
</dbReference>
<dbReference type="GO" id="GO:0015980">
    <property type="term" value="P:energy derivation by oxidation of organic compounds"/>
    <property type="evidence" value="ECO:0007669"/>
    <property type="project" value="UniProtKB-ARBA"/>
</dbReference>
<dbReference type="SUPFAM" id="SSF51905">
    <property type="entry name" value="FAD/NAD(P)-binding domain"/>
    <property type="match status" value="1"/>
</dbReference>
<keyword evidence="11" id="KW-0274">FAD</keyword>
<dbReference type="Pfam" id="PF04324">
    <property type="entry name" value="Fer2_BFD"/>
    <property type="match status" value="1"/>
</dbReference>
<dbReference type="InterPro" id="IPR036922">
    <property type="entry name" value="Rieske_2Fe-2S_sf"/>
</dbReference>
<dbReference type="GO" id="GO:0046872">
    <property type="term" value="F:metal ion binding"/>
    <property type="evidence" value="ECO:0007669"/>
    <property type="project" value="UniProtKB-KW"/>
</dbReference>
<keyword evidence="6" id="KW-0004">4Fe-4S</keyword>
<dbReference type="GO" id="GO:0020037">
    <property type="term" value="F:heme binding"/>
    <property type="evidence" value="ECO:0007669"/>
    <property type="project" value="InterPro"/>
</dbReference>
<dbReference type="Proteomes" id="UP000279259">
    <property type="component" value="Unassembled WGS sequence"/>
</dbReference>
<keyword evidence="12" id="KW-0560">Oxidoreductase</keyword>
<accession>A0A427YRH6</accession>
<dbReference type="Gene3D" id="3.50.50.60">
    <property type="entry name" value="FAD/NAD(P)-binding domain"/>
    <property type="match status" value="2"/>
</dbReference>
<keyword evidence="10" id="KW-0479">Metal-binding</keyword>
<comment type="pathway">
    <text evidence="4">Nitrogen metabolism; nitrate reduction (assimilation).</text>
</comment>
<dbReference type="PROSITE" id="PS51296">
    <property type="entry name" value="RIESKE"/>
    <property type="match status" value="1"/>
</dbReference>
<keyword evidence="9" id="KW-0001">2Fe-2S</keyword>
<evidence type="ECO:0000256" key="1">
    <source>
        <dbReference type="ARBA" id="ARBA00001929"/>
    </source>
</evidence>
<dbReference type="UniPathway" id="UPA00653"/>
<dbReference type="PROSITE" id="PS00365">
    <property type="entry name" value="NIR_SIR"/>
    <property type="match status" value="1"/>
</dbReference>
<proteinExistence type="inferred from homology"/>
<dbReference type="Gene3D" id="1.10.10.1100">
    <property type="entry name" value="BFD-like [2Fe-2S]-binding domain"/>
    <property type="match status" value="1"/>
</dbReference>
<dbReference type="Pfam" id="PF07992">
    <property type="entry name" value="Pyr_redox_2"/>
    <property type="match status" value="1"/>
</dbReference>
<dbReference type="PANTHER" id="PTHR43809:SF1">
    <property type="entry name" value="NITRITE REDUCTASE (NADH) LARGE SUBUNIT"/>
    <property type="match status" value="1"/>
</dbReference>